<dbReference type="AlphaFoldDB" id="A0A2I0HQF9"/>
<organism evidence="1 2">
    <name type="scientific">Punica granatum</name>
    <name type="common">Pomegranate</name>
    <dbReference type="NCBI Taxonomy" id="22663"/>
    <lineage>
        <taxon>Eukaryota</taxon>
        <taxon>Viridiplantae</taxon>
        <taxon>Streptophyta</taxon>
        <taxon>Embryophyta</taxon>
        <taxon>Tracheophyta</taxon>
        <taxon>Spermatophyta</taxon>
        <taxon>Magnoliopsida</taxon>
        <taxon>eudicotyledons</taxon>
        <taxon>Gunneridae</taxon>
        <taxon>Pentapetalae</taxon>
        <taxon>rosids</taxon>
        <taxon>malvids</taxon>
        <taxon>Myrtales</taxon>
        <taxon>Lythraceae</taxon>
        <taxon>Punica</taxon>
    </lineage>
</organism>
<gene>
    <name evidence="1" type="ORF">CRG98_045902</name>
</gene>
<evidence type="ECO:0000313" key="2">
    <source>
        <dbReference type="Proteomes" id="UP000233551"/>
    </source>
</evidence>
<proteinExistence type="predicted"/>
<name>A0A2I0HQF9_PUNGR</name>
<sequence length="78" mass="8846">MPARYRQHREVAIIDPRFLQAHPPPIGPGRALLPFSPAMSFFVFVIWSSSQGVADRVLEEIEHKFGASEFEMRIPGLI</sequence>
<dbReference type="EMBL" id="PGOL01006417">
    <property type="protein sequence ID" value="PKI33710.1"/>
    <property type="molecule type" value="Genomic_DNA"/>
</dbReference>
<dbReference type="Proteomes" id="UP000233551">
    <property type="component" value="Unassembled WGS sequence"/>
</dbReference>
<reference evidence="1 2" key="1">
    <citation type="submission" date="2017-11" db="EMBL/GenBank/DDBJ databases">
        <title>De-novo sequencing of pomegranate (Punica granatum L.) genome.</title>
        <authorList>
            <person name="Akparov Z."/>
            <person name="Amiraslanov A."/>
            <person name="Hajiyeva S."/>
            <person name="Abbasov M."/>
            <person name="Kaur K."/>
            <person name="Hamwieh A."/>
            <person name="Solovyev V."/>
            <person name="Salamov A."/>
            <person name="Braich B."/>
            <person name="Kosarev P."/>
            <person name="Mahmoud A."/>
            <person name="Hajiyev E."/>
            <person name="Babayeva S."/>
            <person name="Izzatullayeva V."/>
            <person name="Mammadov A."/>
            <person name="Mammadov A."/>
            <person name="Sharifova S."/>
            <person name="Ojaghi J."/>
            <person name="Eynullazada K."/>
            <person name="Bayramov B."/>
            <person name="Abdulazimova A."/>
            <person name="Shahmuradov I."/>
        </authorList>
    </citation>
    <scope>NUCLEOTIDE SEQUENCE [LARGE SCALE GENOMIC DNA]</scope>
    <source>
        <strain evidence="2">cv. AG2017</strain>
        <tissue evidence="1">Leaf</tissue>
    </source>
</reference>
<evidence type="ECO:0000313" key="1">
    <source>
        <dbReference type="EMBL" id="PKI33710.1"/>
    </source>
</evidence>
<comment type="caution">
    <text evidence="1">The sequence shown here is derived from an EMBL/GenBank/DDBJ whole genome shotgun (WGS) entry which is preliminary data.</text>
</comment>
<keyword evidence="2" id="KW-1185">Reference proteome</keyword>
<accession>A0A2I0HQF9</accession>
<protein>
    <submittedName>
        <fullName evidence="1">Uncharacterized protein</fullName>
    </submittedName>
</protein>